<dbReference type="STRING" id="558155.SAMN04487911_11314"/>
<name>A0A1M6H6J3_9FLAO</name>
<proteinExistence type="predicted"/>
<gene>
    <name evidence="1" type="ORF">SAMN04487911_11314</name>
</gene>
<dbReference type="EMBL" id="FQYX01000013">
    <property type="protein sequence ID" value="SHJ17784.1"/>
    <property type="molecule type" value="Genomic_DNA"/>
</dbReference>
<dbReference type="Pfam" id="PF13715">
    <property type="entry name" value="CarbopepD_reg_2"/>
    <property type="match status" value="1"/>
</dbReference>
<evidence type="ECO:0000313" key="1">
    <source>
        <dbReference type="EMBL" id="SHJ17784.1"/>
    </source>
</evidence>
<protein>
    <submittedName>
        <fullName evidence="1">CarboxypepD_reg-like domain-containing protein</fullName>
    </submittedName>
</protein>
<dbReference type="Proteomes" id="UP000184231">
    <property type="component" value="Unassembled WGS sequence"/>
</dbReference>
<reference evidence="1 2" key="1">
    <citation type="submission" date="2016-11" db="EMBL/GenBank/DDBJ databases">
        <authorList>
            <person name="Jaros S."/>
            <person name="Januszkiewicz K."/>
            <person name="Wedrychowicz H."/>
        </authorList>
    </citation>
    <scope>NUCLEOTIDE SEQUENCE [LARGE SCALE GENOMIC DNA]</scope>
    <source>
        <strain evidence="1 2">CGMCC 1.8863</strain>
    </source>
</reference>
<dbReference type="InterPro" id="IPR008969">
    <property type="entry name" value="CarboxyPept-like_regulatory"/>
</dbReference>
<keyword evidence="2" id="KW-1185">Reference proteome</keyword>
<evidence type="ECO:0000313" key="2">
    <source>
        <dbReference type="Proteomes" id="UP000184231"/>
    </source>
</evidence>
<dbReference type="SUPFAM" id="SSF49464">
    <property type="entry name" value="Carboxypeptidase regulatory domain-like"/>
    <property type="match status" value="1"/>
</dbReference>
<sequence length="252" mass="29194">MRQIYFFIITFLMITAGYSQDDGRIYLRGQVLYRDVNVPNENVINVNTEKATITNDNGEFGIYVKEGDEIVFTAINYQLKVVKVTDEILKKNRLVVEVKEKVTELDEVVVTPENQEKFIQVTNKELLLHKYEYETDRSTEVENIALSQSEKGMKDGINFVNIFKALLNATKGDKAQEERAPLKVSEVLRQVYDDEFFVVDLKLPQDKINEFLLYCDAQMPGQSLLKKSNEFQLIDFLVTHSKTFLNELKVQE</sequence>
<organism evidence="1 2">
    <name type="scientific">Arenibacter nanhaiticus</name>
    <dbReference type="NCBI Taxonomy" id="558155"/>
    <lineage>
        <taxon>Bacteria</taxon>
        <taxon>Pseudomonadati</taxon>
        <taxon>Bacteroidota</taxon>
        <taxon>Flavobacteriia</taxon>
        <taxon>Flavobacteriales</taxon>
        <taxon>Flavobacteriaceae</taxon>
        <taxon>Arenibacter</taxon>
    </lineage>
</organism>
<dbReference type="AlphaFoldDB" id="A0A1M6H6J3"/>
<accession>A0A1M6H6J3</accession>
<dbReference type="RefSeq" id="WP_072764507.1">
    <property type="nucleotide sequence ID" value="NZ_FQYX01000013.1"/>
</dbReference>
<dbReference type="OrthoDB" id="1436952at2"/>